<keyword evidence="1" id="KW-0812">Transmembrane</keyword>
<evidence type="ECO:0000259" key="2">
    <source>
        <dbReference type="Pfam" id="PF13038"/>
    </source>
</evidence>
<comment type="caution">
    <text evidence="3">The sequence shown here is derived from an EMBL/GenBank/DDBJ whole genome shotgun (WGS) entry which is preliminary data.</text>
</comment>
<accession>A0A268A8K2</accession>
<feature type="transmembrane region" description="Helical" evidence="1">
    <location>
        <begin position="20"/>
        <end position="42"/>
    </location>
</feature>
<dbReference type="InterPro" id="IPR025007">
    <property type="entry name" value="DUF3899"/>
</dbReference>
<evidence type="ECO:0000313" key="4">
    <source>
        <dbReference type="Proteomes" id="UP000216013"/>
    </source>
</evidence>
<dbReference type="Proteomes" id="UP000216013">
    <property type="component" value="Unassembled WGS sequence"/>
</dbReference>
<evidence type="ECO:0000313" key="3">
    <source>
        <dbReference type="EMBL" id="PAD20453.1"/>
    </source>
</evidence>
<gene>
    <name evidence="3" type="ORF">CHH64_12980</name>
</gene>
<sequence length="137" mass="15789">MIYLGMIYLLLKIYCKAGIILGKLHWILLVINLLITLTVFLTGDAKDLLHLINAVFYVAFFYFVVTLILVVIKGRVLDVFIYTFRKFGKIRRGGLYDFGETGAPSEWVNRSFLSYIRFQALVLIGILLILLAIYYLI</sequence>
<organism evidence="3 4">
    <name type="scientific">Terribacillus saccharophilus</name>
    <dbReference type="NCBI Taxonomy" id="361277"/>
    <lineage>
        <taxon>Bacteria</taxon>
        <taxon>Bacillati</taxon>
        <taxon>Bacillota</taxon>
        <taxon>Bacilli</taxon>
        <taxon>Bacillales</taxon>
        <taxon>Bacillaceae</taxon>
        <taxon>Terribacillus</taxon>
    </lineage>
</organism>
<dbReference type="AlphaFoldDB" id="A0A268A8K2"/>
<reference evidence="3 4" key="1">
    <citation type="submission" date="2017-07" db="EMBL/GenBank/DDBJ databases">
        <title>Isolation and whole genome analysis of endospore-forming bacteria from heroin.</title>
        <authorList>
            <person name="Kalinowski J."/>
            <person name="Ahrens B."/>
            <person name="Al-Dilaimi A."/>
            <person name="Winkler A."/>
            <person name="Wibberg D."/>
            <person name="Schleenbecker U."/>
            <person name="Ruckert C."/>
            <person name="Wolfel R."/>
            <person name="Grass G."/>
        </authorList>
    </citation>
    <scope>NUCLEOTIDE SEQUENCE [LARGE SCALE GENOMIC DNA]</scope>
    <source>
        <strain evidence="3 4">7528</strain>
    </source>
</reference>
<name>A0A268A8K2_9BACI</name>
<dbReference type="EMBL" id="NPBV01000022">
    <property type="protein sequence ID" value="PAD20453.1"/>
    <property type="molecule type" value="Genomic_DNA"/>
</dbReference>
<protein>
    <recommendedName>
        <fullName evidence="2">DUF3899 domain-containing protein</fullName>
    </recommendedName>
</protein>
<feature type="transmembrane region" description="Helical" evidence="1">
    <location>
        <begin position="115"/>
        <end position="136"/>
    </location>
</feature>
<evidence type="ECO:0000256" key="1">
    <source>
        <dbReference type="SAM" id="Phobius"/>
    </source>
</evidence>
<feature type="domain" description="DUF3899" evidence="2">
    <location>
        <begin position="52"/>
        <end position="134"/>
    </location>
</feature>
<proteinExistence type="predicted"/>
<feature type="transmembrane region" description="Helical" evidence="1">
    <location>
        <begin position="48"/>
        <end position="72"/>
    </location>
</feature>
<keyword evidence="1" id="KW-1133">Transmembrane helix</keyword>
<dbReference type="Pfam" id="PF13038">
    <property type="entry name" value="DUF3899"/>
    <property type="match status" value="1"/>
</dbReference>
<keyword evidence="1" id="KW-0472">Membrane</keyword>